<evidence type="ECO:0000313" key="7">
    <source>
        <dbReference type="EMBL" id="PDZ94840.1"/>
    </source>
</evidence>
<dbReference type="InterPro" id="IPR023753">
    <property type="entry name" value="FAD/NAD-binding_dom"/>
</dbReference>
<comment type="similarity">
    <text evidence="2">Belongs to the NADH dehydrogenase family.</text>
</comment>
<gene>
    <name evidence="7" type="ORF">CON36_31650</name>
</gene>
<comment type="caution">
    <text evidence="7">The sequence shown here is derived from an EMBL/GenBank/DDBJ whole genome shotgun (WGS) entry which is preliminary data.</text>
</comment>
<dbReference type="InterPro" id="IPR036188">
    <property type="entry name" value="FAD/NAD-bd_sf"/>
</dbReference>
<evidence type="ECO:0000256" key="4">
    <source>
        <dbReference type="ARBA" id="ARBA00022827"/>
    </source>
</evidence>
<organism evidence="7 8">
    <name type="scientific">Bacillus cereus</name>
    <dbReference type="NCBI Taxonomy" id="1396"/>
    <lineage>
        <taxon>Bacteria</taxon>
        <taxon>Bacillati</taxon>
        <taxon>Bacillota</taxon>
        <taxon>Bacilli</taxon>
        <taxon>Bacillales</taxon>
        <taxon>Bacillaceae</taxon>
        <taxon>Bacillus</taxon>
        <taxon>Bacillus cereus group</taxon>
    </lineage>
</organism>
<evidence type="ECO:0000256" key="1">
    <source>
        <dbReference type="ARBA" id="ARBA00001974"/>
    </source>
</evidence>
<dbReference type="RefSeq" id="WP_098006572.1">
    <property type="nucleotide sequence ID" value="NZ_NUJB01000045.1"/>
</dbReference>
<evidence type="ECO:0000256" key="3">
    <source>
        <dbReference type="ARBA" id="ARBA00022630"/>
    </source>
</evidence>
<dbReference type="PRINTS" id="PR00368">
    <property type="entry name" value="FADPNR"/>
</dbReference>
<evidence type="ECO:0000256" key="5">
    <source>
        <dbReference type="ARBA" id="ARBA00023002"/>
    </source>
</evidence>
<keyword evidence="5" id="KW-0560">Oxidoreductase</keyword>
<feature type="domain" description="FAD/NAD(P)-binding" evidence="6">
    <location>
        <begin position="2"/>
        <end position="287"/>
    </location>
</feature>
<comment type="cofactor">
    <cofactor evidence="1">
        <name>FAD</name>
        <dbReference type="ChEBI" id="CHEBI:57692"/>
    </cofactor>
</comment>
<protein>
    <submittedName>
        <fullName evidence="7">FAD-dependent oxidoreductase</fullName>
    </submittedName>
</protein>
<dbReference type="Gene3D" id="3.50.50.100">
    <property type="match status" value="1"/>
</dbReference>
<evidence type="ECO:0000256" key="2">
    <source>
        <dbReference type="ARBA" id="ARBA00005272"/>
    </source>
</evidence>
<dbReference type="PANTHER" id="PTHR42913">
    <property type="entry name" value="APOPTOSIS-INDUCING FACTOR 1"/>
    <property type="match status" value="1"/>
</dbReference>
<name>A0A9X6STF6_BACCE</name>
<sequence>MKKVLILGGGYGGTTILNSLIKKKLPKDVRITVVDRNPYHSLKTEFYALAAGTVSDKEVRISFPEHDQVNYVYGEITKIDPDTKIVSVKDEEISYDYLIIGLGCEDHYHDVKGAKENTYSIQTISKSREASLAIGNAKAYSGITVVGAGLSGIEVAAEIRESRPDINIRLLDRGEAVLRPFDPKVQKYVEKWFAENDIEVIHNAQVDYVEEGAVCNKGVCLLSDATIWTAGVRPHYLVRALPFAQDSQEKILLNEYHQVLSHQNVYIVGDCASLPFSPSAQLAQHQGAQIADVLYDILRGETPKKPGEIKLRGTLGSLGKHDGFGSIFELPFTGLVPRIAKSGVLWLSKRH</sequence>
<keyword evidence="3" id="KW-0285">Flavoprotein</keyword>
<proteinExistence type="inferred from homology"/>
<keyword evidence="4" id="KW-0274">FAD</keyword>
<reference evidence="7 8" key="1">
    <citation type="submission" date="2017-09" db="EMBL/GenBank/DDBJ databases">
        <title>Large-scale bioinformatics analysis of Bacillus genomes uncovers conserved roles of natural products in bacterial physiology.</title>
        <authorList>
            <consortium name="Agbiome Team Llc"/>
            <person name="Bleich R.M."/>
            <person name="Grubbs K.J."/>
            <person name="Santa Maria K.C."/>
            <person name="Allen S.E."/>
            <person name="Farag S."/>
            <person name="Shank E.A."/>
            <person name="Bowers A."/>
        </authorList>
    </citation>
    <scope>NUCLEOTIDE SEQUENCE [LARGE SCALE GENOMIC DNA]</scope>
    <source>
        <strain evidence="7 8">AFS092789</strain>
    </source>
</reference>
<dbReference type="InterPro" id="IPR051169">
    <property type="entry name" value="NADH-Q_oxidoreductase"/>
</dbReference>
<evidence type="ECO:0000259" key="6">
    <source>
        <dbReference type="Pfam" id="PF07992"/>
    </source>
</evidence>
<dbReference type="GO" id="GO:0003955">
    <property type="term" value="F:NAD(P)H dehydrogenase (quinone) activity"/>
    <property type="evidence" value="ECO:0007669"/>
    <property type="project" value="TreeGrafter"/>
</dbReference>
<dbReference type="Pfam" id="PF07992">
    <property type="entry name" value="Pyr_redox_2"/>
    <property type="match status" value="1"/>
</dbReference>
<evidence type="ECO:0000313" key="8">
    <source>
        <dbReference type="Proteomes" id="UP000219922"/>
    </source>
</evidence>
<dbReference type="Proteomes" id="UP000219922">
    <property type="component" value="Unassembled WGS sequence"/>
</dbReference>
<dbReference type="PANTHER" id="PTHR42913:SF3">
    <property type="entry name" value="64 KDA MITOCHONDRIAL NADH DEHYDROGENASE (EUROFUNG)"/>
    <property type="match status" value="1"/>
</dbReference>
<dbReference type="AlphaFoldDB" id="A0A9X6STF6"/>
<accession>A0A9X6STF6</accession>
<dbReference type="SUPFAM" id="SSF51905">
    <property type="entry name" value="FAD/NAD(P)-binding domain"/>
    <property type="match status" value="1"/>
</dbReference>
<dbReference type="EMBL" id="NVMX01000103">
    <property type="protein sequence ID" value="PDZ94840.1"/>
    <property type="molecule type" value="Genomic_DNA"/>
</dbReference>
<dbReference type="PRINTS" id="PR00411">
    <property type="entry name" value="PNDRDTASEI"/>
</dbReference>
<dbReference type="GO" id="GO:0019646">
    <property type="term" value="P:aerobic electron transport chain"/>
    <property type="evidence" value="ECO:0007669"/>
    <property type="project" value="TreeGrafter"/>
</dbReference>